<comment type="similarity">
    <text evidence="2 11 14">Belongs to the calreticulin family.</text>
</comment>
<comment type="subcellular location">
    <subcellularLocation>
        <location evidence="1 11">Endoplasmic reticulum lumen</location>
    </subcellularLocation>
</comment>
<evidence type="ECO:0000256" key="13">
    <source>
        <dbReference type="PIRSR" id="PIRSR002356-3"/>
    </source>
</evidence>
<dbReference type="GO" id="GO:0051082">
    <property type="term" value="F:unfolded protein binding"/>
    <property type="evidence" value="ECO:0007669"/>
    <property type="project" value="InterPro"/>
</dbReference>
<evidence type="ECO:0000256" key="3">
    <source>
        <dbReference type="ARBA" id="ARBA00022723"/>
    </source>
</evidence>
<dbReference type="GO" id="GO:0005788">
    <property type="term" value="C:endoplasmic reticulum lumen"/>
    <property type="evidence" value="ECO:0007669"/>
    <property type="project" value="UniProtKB-SubCell"/>
</dbReference>
<protein>
    <recommendedName>
        <fullName evidence="11">Calreticulin</fullName>
    </recommendedName>
</protein>
<dbReference type="VEuPathDB" id="CryptoDB:Cvel_35"/>
<dbReference type="PIRSF" id="PIRSF002356">
    <property type="entry name" value="Calreticulin"/>
    <property type="match status" value="1"/>
</dbReference>
<evidence type="ECO:0000256" key="5">
    <source>
        <dbReference type="ARBA" id="ARBA00022734"/>
    </source>
</evidence>
<dbReference type="SUPFAM" id="SSF63887">
    <property type="entry name" value="P-domain of calnexin/calreticulin"/>
    <property type="match status" value="1"/>
</dbReference>
<dbReference type="GO" id="GO:0006457">
    <property type="term" value="P:protein folding"/>
    <property type="evidence" value="ECO:0007669"/>
    <property type="project" value="InterPro"/>
</dbReference>
<accession>A0A0G4I154</accession>
<evidence type="ECO:0000256" key="10">
    <source>
        <dbReference type="ARBA" id="ARBA00023186"/>
    </source>
</evidence>
<evidence type="ECO:0000256" key="8">
    <source>
        <dbReference type="ARBA" id="ARBA00022833"/>
    </source>
</evidence>
<feature type="compositionally biased region" description="Basic and acidic residues" evidence="15">
    <location>
        <begin position="355"/>
        <end position="371"/>
    </location>
</feature>
<keyword evidence="5" id="KW-0430">Lectin</keyword>
<dbReference type="GO" id="GO:0005509">
    <property type="term" value="F:calcium ion binding"/>
    <property type="evidence" value="ECO:0007669"/>
    <property type="project" value="InterPro"/>
</dbReference>
<reference evidence="16" key="1">
    <citation type="submission" date="2014-11" db="EMBL/GenBank/DDBJ databases">
        <authorList>
            <person name="Otto D Thomas"/>
            <person name="Naeem Raeece"/>
        </authorList>
    </citation>
    <scope>NUCLEOTIDE SEQUENCE</scope>
</reference>
<evidence type="ECO:0000256" key="12">
    <source>
        <dbReference type="PIRSR" id="PIRSR002356-1"/>
    </source>
</evidence>
<keyword evidence="10 11" id="KW-0143">Chaperone</keyword>
<dbReference type="PRINTS" id="PR00626">
    <property type="entry name" value="CALRETICULIN"/>
</dbReference>
<dbReference type="Pfam" id="PF00262">
    <property type="entry name" value="Calreticulin"/>
    <property type="match status" value="2"/>
</dbReference>
<feature type="region of interest" description="Disordered" evidence="15">
    <location>
        <begin position="355"/>
        <end position="399"/>
    </location>
</feature>
<feature type="compositionally biased region" description="Acidic residues" evidence="15">
    <location>
        <begin position="379"/>
        <end position="399"/>
    </location>
</feature>
<feature type="binding site" evidence="12">
    <location>
        <position position="138"/>
    </location>
    <ligand>
        <name>an alpha-D-glucoside</name>
        <dbReference type="ChEBI" id="CHEBI:22390"/>
    </ligand>
</feature>
<keyword evidence="8" id="KW-0862">Zinc</keyword>
<evidence type="ECO:0000256" key="4">
    <source>
        <dbReference type="ARBA" id="ARBA00022729"/>
    </source>
</evidence>
<feature type="binding site" evidence="12">
    <location>
        <position position="112"/>
    </location>
    <ligand>
        <name>an alpha-D-glucoside</name>
        <dbReference type="ChEBI" id="CHEBI:22390"/>
    </ligand>
</feature>
<keyword evidence="6" id="KW-0677">Repeat</keyword>
<dbReference type="InterPro" id="IPR009033">
    <property type="entry name" value="Calreticulin/calnexin_P_dom_sf"/>
</dbReference>
<proteinExistence type="inferred from homology"/>
<dbReference type="AlphaFoldDB" id="A0A0G4I154"/>
<evidence type="ECO:0000256" key="6">
    <source>
        <dbReference type="ARBA" id="ARBA00022737"/>
    </source>
</evidence>
<dbReference type="PhylomeDB" id="A0A0G4I154"/>
<keyword evidence="4 14" id="KW-0732">Signal</keyword>
<dbReference type="PANTHER" id="PTHR11073:SF2">
    <property type="entry name" value="CALRETICULIN"/>
    <property type="match status" value="1"/>
</dbReference>
<keyword evidence="3" id="KW-0479">Metal-binding</keyword>
<dbReference type="InterPro" id="IPR018124">
    <property type="entry name" value="Calret/calnex_CS"/>
</dbReference>
<dbReference type="FunFam" id="2.10.250.10:FF:000002">
    <property type="entry name" value="Calreticulin"/>
    <property type="match status" value="1"/>
</dbReference>
<feature type="binding site" evidence="12">
    <location>
        <position position="114"/>
    </location>
    <ligand>
        <name>an alpha-D-glucoside</name>
        <dbReference type="ChEBI" id="CHEBI:22390"/>
    </ligand>
</feature>
<gene>
    <name evidence="16" type="ORF">Cvel_35</name>
</gene>
<dbReference type="PROSITE" id="PS00805">
    <property type="entry name" value="CALRETICULIN_REPEAT"/>
    <property type="match status" value="1"/>
</dbReference>
<dbReference type="EMBL" id="CDMZ01004701">
    <property type="protein sequence ID" value="CEM50608.1"/>
    <property type="molecule type" value="Genomic_DNA"/>
</dbReference>
<feature type="disulfide bond" evidence="13">
    <location>
        <begin position="108"/>
        <end position="140"/>
    </location>
</feature>
<name>A0A0G4I154_9ALVE</name>
<organism evidence="16">
    <name type="scientific">Chromera velia CCMP2878</name>
    <dbReference type="NCBI Taxonomy" id="1169474"/>
    <lineage>
        <taxon>Eukaryota</taxon>
        <taxon>Sar</taxon>
        <taxon>Alveolata</taxon>
        <taxon>Colpodellida</taxon>
        <taxon>Chromeraceae</taxon>
        <taxon>Chromera</taxon>
    </lineage>
</organism>
<keyword evidence="13" id="KW-1015">Disulfide bond</keyword>
<dbReference type="PANTHER" id="PTHR11073">
    <property type="entry name" value="CALRETICULIN AND CALNEXIN"/>
    <property type="match status" value="1"/>
</dbReference>
<dbReference type="Gene3D" id="2.10.250.10">
    <property type="entry name" value="Calreticulin/calnexin, P domain"/>
    <property type="match status" value="1"/>
</dbReference>
<feature type="binding site" evidence="12">
    <location>
        <position position="131"/>
    </location>
    <ligand>
        <name>an alpha-D-glucoside</name>
        <dbReference type="ChEBI" id="CHEBI:22390"/>
    </ligand>
</feature>
<evidence type="ECO:0000256" key="9">
    <source>
        <dbReference type="ARBA" id="ARBA00022837"/>
    </source>
</evidence>
<evidence type="ECO:0000256" key="1">
    <source>
        <dbReference type="ARBA" id="ARBA00004319"/>
    </source>
</evidence>
<evidence type="ECO:0000256" key="15">
    <source>
        <dbReference type="SAM" id="MobiDB-lite"/>
    </source>
</evidence>
<evidence type="ECO:0000256" key="2">
    <source>
        <dbReference type="ARBA" id="ARBA00010983"/>
    </source>
</evidence>
<keyword evidence="9" id="KW-0106">Calcium</keyword>
<evidence type="ECO:0000256" key="14">
    <source>
        <dbReference type="RuleBase" id="RU362126"/>
    </source>
</evidence>
<evidence type="ECO:0000256" key="11">
    <source>
        <dbReference type="PIRNR" id="PIRNR002356"/>
    </source>
</evidence>
<dbReference type="PROSITE" id="PS00804">
    <property type="entry name" value="CALRETICULIN_2"/>
    <property type="match status" value="1"/>
</dbReference>
<sequence length="399" mass="45343">MRQWISFVVFSAVANVCRGTIYFLEEFNDDPFASGRWVVSEWKKSDGTDGTFELSSGKYYHDKEAAQGLKTAQDAKFYHASAAFPSFSNADKTLVIQYQIKNEQRMDCGGTYLKIGPKIDDQTQLKESTVYNIMFGPDQCGSKRLTHVIFNYGGKNLDKKRDVEMKRDETSHVYTLIVKPDNTYKVKIDMNEVASGSLEADWPFLPPKKIKDPAVSKPADWVEEAEIDDPEDTKPDDWVDEATIPDPEATKPEDWDDEEDGEWTPPMKANPAYKGPWKAKRIPNPEYKGPWSHPEIDNPEYKDDATLYKYDDFSMVSIDLWQVQSGSIFDNILLCDSEAEADEIAEKFWKPLSEAEKKQKEEADKKAEEAAKAAAEAAAADDEEPEDDDDDDDDVRDEL</sequence>
<keyword evidence="7 11" id="KW-0256">Endoplasmic reticulum</keyword>
<dbReference type="Gene3D" id="2.60.120.200">
    <property type="match status" value="1"/>
</dbReference>
<feature type="signal peptide" evidence="14">
    <location>
        <begin position="1"/>
        <end position="19"/>
    </location>
</feature>
<feature type="region of interest" description="Disordered" evidence="15">
    <location>
        <begin position="224"/>
        <end position="276"/>
    </location>
</feature>
<dbReference type="InterPro" id="IPR013320">
    <property type="entry name" value="ConA-like_dom_sf"/>
</dbReference>
<dbReference type="GO" id="GO:0030246">
    <property type="term" value="F:carbohydrate binding"/>
    <property type="evidence" value="ECO:0007669"/>
    <property type="project" value="UniProtKB-KW"/>
</dbReference>
<feature type="chain" id="PRO_5005118019" description="Calreticulin" evidence="14">
    <location>
        <begin position="20"/>
        <end position="399"/>
    </location>
</feature>
<feature type="binding site" evidence="12">
    <location>
        <position position="319"/>
    </location>
    <ligand>
        <name>an alpha-D-glucoside</name>
        <dbReference type="ChEBI" id="CHEBI:22390"/>
    </ligand>
</feature>
<dbReference type="SUPFAM" id="SSF49899">
    <property type="entry name" value="Concanavalin A-like lectins/glucanases"/>
    <property type="match status" value="1"/>
</dbReference>
<evidence type="ECO:0000256" key="7">
    <source>
        <dbReference type="ARBA" id="ARBA00022824"/>
    </source>
</evidence>
<dbReference type="InterPro" id="IPR009169">
    <property type="entry name" value="Calreticulin"/>
</dbReference>
<dbReference type="GO" id="GO:0005789">
    <property type="term" value="C:endoplasmic reticulum membrane"/>
    <property type="evidence" value="ECO:0007669"/>
    <property type="project" value="TreeGrafter"/>
</dbReference>
<dbReference type="InterPro" id="IPR001580">
    <property type="entry name" value="Calret/calnex"/>
</dbReference>
<evidence type="ECO:0000313" key="16">
    <source>
        <dbReference type="EMBL" id="CEM50608.1"/>
    </source>
</evidence>
<dbReference type="GO" id="GO:0036503">
    <property type="term" value="P:ERAD pathway"/>
    <property type="evidence" value="ECO:0007669"/>
    <property type="project" value="TreeGrafter"/>
</dbReference>